<dbReference type="NCBIfam" id="NF006596">
    <property type="entry name" value="PRK09133.1"/>
    <property type="match status" value="1"/>
</dbReference>
<accession>A0ABT0RZL0</accession>
<dbReference type="Gene3D" id="3.40.630.10">
    <property type="entry name" value="Zn peptidases"/>
    <property type="match status" value="1"/>
</dbReference>
<reference evidence="8" key="1">
    <citation type="submission" date="2022-05" db="EMBL/GenBank/DDBJ databases">
        <authorList>
            <person name="Jo J.-H."/>
            <person name="Im W.-T."/>
        </authorList>
    </citation>
    <scope>NUCLEOTIDE SEQUENCE</scope>
    <source>
        <strain evidence="8">SE220</strain>
    </source>
</reference>
<dbReference type="SUPFAM" id="SSF55031">
    <property type="entry name" value="Bacterial exopeptidase dimerisation domain"/>
    <property type="match status" value="1"/>
</dbReference>
<name>A0ABT0RZL0_9SPHN</name>
<dbReference type="Proteomes" id="UP001165342">
    <property type="component" value="Unassembled WGS sequence"/>
</dbReference>
<evidence type="ECO:0000313" key="9">
    <source>
        <dbReference type="Proteomes" id="UP001165342"/>
    </source>
</evidence>
<sequence>MRFVAALAVALSSSVAFAAIPIDVPSKLDPTWQAKTREFFKQTIETPSVVGRGQVGRVAELVADQLKAGGFPASDMQIIPYEGLNGDKTAAFVFRWKAAKATKKPMLIIGHMDVVEAKREDWKQDPFQFIEKDGYFYGRGTSDMKNGIVATTLSLVKLKKEGFRPDRDIILYFTGDEETKMNGALFASTKWRNLIDADFALNADGGGASFDKEGRPLGFSLGAAEKVYQTYFWTVHNRGGHSSRPRPDNAIYELADALKKLQNYRFSPQLNPTTRAYFHERQKAEKGALGDAMRRWLANEKDEQAADLIEANPLEVGLTRTRCVATMLKGGHADNALAQSATAVVNCRMMPGTEPKNVQAELQQLVGPNVEIVPDPEFIGQPTPVLPLRDDVTAAVRKAVTKFYGADMAVIPSMSTGTSDASFFRAVGIPVYGTDGAFGISPDDERAHGLDERIPVRAMYDDVLFWEELVRDLAS</sequence>
<dbReference type="EMBL" id="JAMGBE010000001">
    <property type="protein sequence ID" value="MCL6728906.1"/>
    <property type="molecule type" value="Genomic_DNA"/>
</dbReference>
<dbReference type="PANTHER" id="PTHR45962:SF1">
    <property type="entry name" value="N-FATTY-ACYL-AMINO ACID SYNTHASE_HYDROLASE PM20D1"/>
    <property type="match status" value="1"/>
</dbReference>
<comment type="similarity">
    <text evidence="1">Belongs to the peptidase M20A family.</text>
</comment>
<dbReference type="Pfam" id="PF01546">
    <property type="entry name" value="Peptidase_M20"/>
    <property type="match status" value="1"/>
</dbReference>
<feature type="signal peptide" evidence="6">
    <location>
        <begin position="1"/>
        <end position="18"/>
    </location>
</feature>
<keyword evidence="3" id="KW-0479">Metal-binding</keyword>
<feature type="domain" description="Peptidase M20 dimerisation" evidence="7">
    <location>
        <begin position="231"/>
        <end position="367"/>
    </location>
</feature>
<keyword evidence="5" id="KW-0862">Zinc</keyword>
<keyword evidence="9" id="KW-1185">Reference proteome</keyword>
<dbReference type="Gene3D" id="3.30.70.360">
    <property type="match status" value="1"/>
</dbReference>
<dbReference type="PANTHER" id="PTHR45962">
    <property type="entry name" value="N-FATTY-ACYL-AMINO ACID SYNTHASE/HYDROLASE PM20D1"/>
    <property type="match status" value="1"/>
</dbReference>
<evidence type="ECO:0000256" key="1">
    <source>
        <dbReference type="ARBA" id="ARBA00006247"/>
    </source>
</evidence>
<evidence type="ECO:0000256" key="3">
    <source>
        <dbReference type="ARBA" id="ARBA00022723"/>
    </source>
</evidence>
<dbReference type="InterPro" id="IPR047177">
    <property type="entry name" value="Pept_M20A"/>
</dbReference>
<keyword evidence="6" id="KW-0732">Signal</keyword>
<keyword evidence="4" id="KW-0378">Hydrolase</keyword>
<evidence type="ECO:0000256" key="2">
    <source>
        <dbReference type="ARBA" id="ARBA00022670"/>
    </source>
</evidence>
<dbReference type="RefSeq" id="WP_249830400.1">
    <property type="nucleotide sequence ID" value="NZ_JAMGBE010000001.1"/>
</dbReference>
<evidence type="ECO:0000259" key="7">
    <source>
        <dbReference type="Pfam" id="PF07687"/>
    </source>
</evidence>
<gene>
    <name evidence="8" type="ORF">LZ538_02415</name>
</gene>
<proteinExistence type="inferred from homology"/>
<organism evidence="8 9">
    <name type="scientific">Sphingomonas hankyongi</name>
    <dbReference type="NCBI Taxonomy" id="2908209"/>
    <lineage>
        <taxon>Bacteria</taxon>
        <taxon>Pseudomonadati</taxon>
        <taxon>Pseudomonadota</taxon>
        <taxon>Alphaproteobacteria</taxon>
        <taxon>Sphingomonadales</taxon>
        <taxon>Sphingomonadaceae</taxon>
        <taxon>Sphingomonas</taxon>
    </lineage>
</organism>
<dbReference type="Pfam" id="PF07687">
    <property type="entry name" value="M20_dimer"/>
    <property type="match status" value="1"/>
</dbReference>
<comment type="caution">
    <text evidence="8">The sequence shown here is derived from an EMBL/GenBank/DDBJ whole genome shotgun (WGS) entry which is preliminary data.</text>
</comment>
<dbReference type="SUPFAM" id="SSF53187">
    <property type="entry name" value="Zn-dependent exopeptidases"/>
    <property type="match status" value="1"/>
</dbReference>
<feature type="chain" id="PRO_5046277328" evidence="6">
    <location>
        <begin position="19"/>
        <end position="475"/>
    </location>
</feature>
<dbReference type="InterPro" id="IPR002933">
    <property type="entry name" value="Peptidase_M20"/>
</dbReference>
<protein>
    <submittedName>
        <fullName evidence="8">M20/M25/M40 family metallo-hydrolase</fullName>
    </submittedName>
</protein>
<evidence type="ECO:0000256" key="4">
    <source>
        <dbReference type="ARBA" id="ARBA00022801"/>
    </source>
</evidence>
<keyword evidence="2" id="KW-0645">Protease</keyword>
<evidence type="ECO:0000313" key="8">
    <source>
        <dbReference type="EMBL" id="MCL6728906.1"/>
    </source>
</evidence>
<dbReference type="InterPro" id="IPR011650">
    <property type="entry name" value="Peptidase_M20_dimer"/>
</dbReference>
<evidence type="ECO:0000256" key="5">
    <source>
        <dbReference type="ARBA" id="ARBA00022833"/>
    </source>
</evidence>
<dbReference type="InterPro" id="IPR036264">
    <property type="entry name" value="Bact_exopeptidase_dim_dom"/>
</dbReference>
<dbReference type="Gene3D" id="1.10.150.900">
    <property type="match status" value="1"/>
</dbReference>
<evidence type="ECO:0000256" key="6">
    <source>
        <dbReference type="SAM" id="SignalP"/>
    </source>
</evidence>